<dbReference type="HOGENOM" id="CLU_1185649_0_0_1"/>
<reference evidence="2 3" key="1">
    <citation type="submission" date="2014-04" db="EMBL/GenBank/DDBJ databases">
        <authorList>
            <consortium name="DOE Joint Genome Institute"/>
            <person name="Kuo A."/>
            <person name="Zuccaro A."/>
            <person name="Kohler A."/>
            <person name="Nagy L.G."/>
            <person name="Floudas D."/>
            <person name="Copeland A."/>
            <person name="Barry K.W."/>
            <person name="Cichocki N."/>
            <person name="Veneault-Fourrey C."/>
            <person name="LaButti K."/>
            <person name="Lindquist E.A."/>
            <person name="Lipzen A."/>
            <person name="Lundell T."/>
            <person name="Morin E."/>
            <person name="Murat C."/>
            <person name="Sun H."/>
            <person name="Tunlid A."/>
            <person name="Henrissat B."/>
            <person name="Grigoriev I.V."/>
            <person name="Hibbett D.S."/>
            <person name="Martin F."/>
            <person name="Nordberg H.P."/>
            <person name="Cantor M.N."/>
            <person name="Hua S.X."/>
        </authorList>
    </citation>
    <scope>NUCLEOTIDE SEQUENCE [LARGE SCALE GENOMIC DNA]</scope>
    <source>
        <strain evidence="2 3">MAFF 305830</strain>
    </source>
</reference>
<feature type="region of interest" description="Disordered" evidence="1">
    <location>
        <begin position="1"/>
        <end position="35"/>
    </location>
</feature>
<dbReference type="EMBL" id="KN824285">
    <property type="protein sequence ID" value="KIM30236.1"/>
    <property type="molecule type" value="Genomic_DNA"/>
</dbReference>
<dbReference type="AlphaFoldDB" id="A0A0C3BFL0"/>
<evidence type="ECO:0000313" key="3">
    <source>
        <dbReference type="Proteomes" id="UP000054097"/>
    </source>
</evidence>
<dbReference type="OrthoDB" id="3251209at2759"/>
<protein>
    <recommendedName>
        <fullName evidence="4">C2H2-type domain-containing protein</fullName>
    </recommendedName>
</protein>
<feature type="compositionally biased region" description="Low complexity" evidence="1">
    <location>
        <begin position="10"/>
        <end position="29"/>
    </location>
</feature>
<evidence type="ECO:0000256" key="1">
    <source>
        <dbReference type="SAM" id="MobiDB-lite"/>
    </source>
</evidence>
<proteinExistence type="predicted"/>
<organism evidence="2 3">
    <name type="scientific">Serendipita vermifera MAFF 305830</name>
    <dbReference type="NCBI Taxonomy" id="933852"/>
    <lineage>
        <taxon>Eukaryota</taxon>
        <taxon>Fungi</taxon>
        <taxon>Dikarya</taxon>
        <taxon>Basidiomycota</taxon>
        <taxon>Agaricomycotina</taxon>
        <taxon>Agaricomycetes</taxon>
        <taxon>Sebacinales</taxon>
        <taxon>Serendipitaceae</taxon>
        <taxon>Serendipita</taxon>
    </lineage>
</organism>
<sequence>MAGQSPNARPQPSLPSHSHTHPPVSSPDPAKVPLSRSSDLMERLQGQRYEMDETKIDDAFRSDVALRSFLQAIFDSRFYQEDLHEPLMGTPEAEHLLGLIREQFPNDMRFASRVRPELALGLPDNEKQGSKSIYMLFIKDNNCLICGSNTDHVGLALAHVRSDIGHRPYHCHCEKCLQSPNPRRFYSDYLMNDHIKGQIVKQNHDLVRRGGIKRHMQSKHKDIVTNPQVSEGET</sequence>
<evidence type="ECO:0008006" key="4">
    <source>
        <dbReference type="Google" id="ProtNLM"/>
    </source>
</evidence>
<reference evidence="3" key="2">
    <citation type="submission" date="2015-01" db="EMBL/GenBank/DDBJ databases">
        <title>Evolutionary Origins and Diversification of the Mycorrhizal Mutualists.</title>
        <authorList>
            <consortium name="DOE Joint Genome Institute"/>
            <consortium name="Mycorrhizal Genomics Consortium"/>
            <person name="Kohler A."/>
            <person name="Kuo A."/>
            <person name="Nagy L.G."/>
            <person name="Floudas D."/>
            <person name="Copeland A."/>
            <person name="Barry K.W."/>
            <person name="Cichocki N."/>
            <person name="Veneault-Fourrey C."/>
            <person name="LaButti K."/>
            <person name="Lindquist E.A."/>
            <person name="Lipzen A."/>
            <person name="Lundell T."/>
            <person name="Morin E."/>
            <person name="Murat C."/>
            <person name="Riley R."/>
            <person name="Ohm R."/>
            <person name="Sun H."/>
            <person name="Tunlid A."/>
            <person name="Henrissat B."/>
            <person name="Grigoriev I.V."/>
            <person name="Hibbett D.S."/>
            <person name="Martin F."/>
        </authorList>
    </citation>
    <scope>NUCLEOTIDE SEQUENCE [LARGE SCALE GENOMIC DNA]</scope>
    <source>
        <strain evidence="3">MAFF 305830</strain>
    </source>
</reference>
<accession>A0A0C3BFL0</accession>
<name>A0A0C3BFL0_SERVB</name>
<gene>
    <name evidence="2" type="ORF">M408DRAFT_66750</name>
</gene>
<dbReference type="Proteomes" id="UP000054097">
    <property type="component" value="Unassembled WGS sequence"/>
</dbReference>
<evidence type="ECO:0000313" key="2">
    <source>
        <dbReference type="EMBL" id="KIM30236.1"/>
    </source>
</evidence>
<keyword evidence="3" id="KW-1185">Reference proteome</keyword>